<accession>A0A2U2C0Q9</accession>
<evidence type="ECO:0000256" key="1">
    <source>
        <dbReference type="ARBA" id="ARBA00022679"/>
    </source>
</evidence>
<evidence type="ECO:0000259" key="2">
    <source>
        <dbReference type="Pfam" id="PF00534"/>
    </source>
</evidence>
<organism evidence="4 5">
    <name type="scientific">Aliarcobacter skirrowii</name>
    <dbReference type="NCBI Taxonomy" id="28200"/>
    <lineage>
        <taxon>Bacteria</taxon>
        <taxon>Pseudomonadati</taxon>
        <taxon>Campylobacterota</taxon>
        <taxon>Epsilonproteobacteria</taxon>
        <taxon>Campylobacterales</taxon>
        <taxon>Arcobacteraceae</taxon>
        <taxon>Aliarcobacter</taxon>
    </lineage>
</organism>
<dbReference type="CDD" id="cd03809">
    <property type="entry name" value="GT4_MtfB-like"/>
    <property type="match status" value="1"/>
</dbReference>
<name>A0A2U2C0Q9_9BACT</name>
<dbReference type="SUPFAM" id="SSF53756">
    <property type="entry name" value="UDP-Glycosyltransferase/glycogen phosphorylase"/>
    <property type="match status" value="1"/>
</dbReference>
<dbReference type="Pfam" id="PF00534">
    <property type="entry name" value="Glycos_transf_1"/>
    <property type="match status" value="1"/>
</dbReference>
<dbReference type="GO" id="GO:0009103">
    <property type="term" value="P:lipopolysaccharide biosynthetic process"/>
    <property type="evidence" value="ECO:0007669"/>
    <property type="project" value="TreeGrafter"/>
</dbReference>
<dbReference type="RefSeq" id="WP_109158337.1">
    <property type="nucleotide sequence ID" value="NZ_QEYI01000003.1"/>
</dbReference>
<feature type="domain" description="Glycosyl transferase family 1" evidence="2">
    <location>
        <begin position="182"/>
        <end position="330"/>
    </location>
</feature>
<evidence type="ECO:0000259" key="3">
    <source>
        <dbReference type="Pfam" id="PF13439"/>
    </source>
</evidence>
<gene>
    <name evidence="4" type="ORF">DF188_05195</name>
</gene>
<dbReference type="Proteomes" id="UP000245014">
    <property type="component" value="Unassembled WGS sequence"/>
</dbReference>
<sequence>MRIIYDNIIFSLQNAGGISIYWTELIKRLKDKKNIVFYELKNENIFKKELEIKIQKESSLNLKLLRYLPFMKKLPIKSIFHSSYYRISLQKDISNITTVHDFTYEYFRNGLAKYIHIWQKGLAIKRSDGIICVSENTKKDLMKFYPMIDKSKIKVIYNGVGEEFIKLKNSKEYLTGNFEVLKNKKYILFIGDRSSYKNFDVAIEVIKELKDFSLVIVGGQEFCDSEKENIKNIKNRILHFRGITGDNLNIIYNNAFCLLYPSSYEGFGIPISEAMKAGCPVVSTNTSSIPEVAGEAGLLVGKIKAENFINEIRKLENTEFRNELIKKGLKQAKKFSWDKCFVETYSFYQEVWDRKFGE</sequence>
<dbReference type="InterPro" id="IPR028098">
    <property type="entry name" value="Glyco_trans_4-like_N"/>
</dbReference>
<proteinExistence type="predicted"/>
<dbReference type="EMBL" id="QEYI01000003">
    <property type="protein sequence ID" value="PWE21612.1"/>
    <property type="molecule type" value="Genomic_DNA"/>
</dbReference>
<protein>
    <submittedName>
        <fullName evidence="4">Glycosyltransferase</fullName>
    </submittedName>
</protein>
<reference evidence="4 5" key="1">
    <citation type="submission" date="2018-05" db="EMBL/GenBank/DDBJ databases">
        <title>Antimicrobial susceptibility testing and genomic analysis of Arcobacter skirrowii strains and one Arcobacter butzleri isolated from German poultry farms.</title>
        <authorList>
            <person name="Haenel I."/>
            <person name="Hotzel H."/>
            <person name="Tomaso H."/>
            <person name="Busch A."/>
        </authorList>
    </citation>
    <scope>NUCLEOTIDE SEQUENCE [LARGE SCALE GENOMIC DNA]</scope>
    <source>
        <strain evidence="5">v</strain>
    </source>
</reference>
<dbReference type="Pfam" id="PF13439">
    <property type="entry name" value="Glyco_transf_4"/>
    <property type="match status" value="1"/>
</dbReference>
<keyword evidence="1 4" id="KW-0808">Transferase</keyword>
<dbReference type="AlphaFoldDB" id="A0A2U2C0Q9"/>
<feature type="domain" description="Glycosyltransferase subfamily 4-like N-terminal" evidence="3">
    <location>
        <begin position="16"/>
        <end position="160"/>
    </location>
</feature>
<evidence type="ECO:0000313" key="5">
    <source>
        <dbReference type="Proteomes" id="UP000245014"/>
    </source>
</evidence>
<dbReference type="PANTHER" id="PTHR46401:SF2">
    <property type="entry name" value="GLYCOSYLTRANSFERASE WBBK-RELATED"/>
    <property type="match status" value="1"/>
</dbReference>
<evidence type="ECO:0000313" key="4">
    <source>
        <dbReference type="EMBL" id="PWE21612.1"/>
    </source>
</evidence>
<dbReference type="Gene3D" id="3.40.50.2000">
    <property type="entry name" value="Glycogen Phosphorylase B"/>
    <property type="match status" value="2"/>
</dbReference>
<dbReference type="PANTHER" id="PTHR46401">
    <property type="entry name" value="GLYCOSYLTRANSFERASE WBBK-RELATED"/>
    <property type="match status" value="1"/>
</dbReference>
<dbReference type="InterPro" id="IPR001296">
    <property type="entry name" value="Glyco_trans_1"/>
</dbReference>
<dbReference type="GO" id="GO:0016757">
    <property type="term" value="F:glycosyltransferase activity"/>
    <property type="evidence" value="ECO:0007669"/>
    <property type="project" value="InterPro"/>
</dbReference>
<comment type="caution">
    <text evidence="4">The sequence shown here is derived from an EMBL/GenBank/DDBJ whole genome shotgun (WGS) entry which is preliminary data.</text>
</comment>